<dbReference type="PANTHER" id="PTHR43141">
    <property type="entry name" value="CYTOCHROME BD2 SUBUNIT II"/>
    <property type="match status" value="1"/>
</dbReference>
<keyword evidence="9 12" id="KW-1133">Transmembrane helix</keyword>
<dbReference type="GO" id="GO:0046872">
    <property type="term" value="F:metal ion binding"/>
    <property type="evidence" value="ECO:0007669"/>
    <property type="project" value="UniProtKB-KW"/>
</dbReference>
<evidence type="ECO:0000256" key="12">
    <source>
        <dbReference type="SAM" id="Phobius"/>
    </source>
</evidence>
<accession>A0A1M5H431</accession>
<dbReference type="GO" id="GO:0070069">
    <property type="term" value="C:cytochrome complex"/>
    <property type="evidence" value="ECO:0007669"/>
    <property type="project" value="TreeGrafter"/>
</dbReference>
<keyword evidence="5" id="KW-0349">Heme</keyword>
<keyword evidence="10" id="KW-0408">Iron</keyword>
<evidence type="ECO:0000256" key="11">
    <source>
        <dbReference type="ARBA" id="ARBA00023136"/>
    </source>
</evidence>
<dbReference type="GO" id="GO:0019646">
    <property type="term" value="P:aerobic electron transport chain"/>
    <property type="evidence" value="ECO:0007669"/>
    <property type="project" value="TreeGrafter"/>
</dbReference>
<evidence type="ECO:0000256" key="8">
    <source>
        <dbReference type="ARBA" id="ARBA00022982"/>
    </source>
</evidence>
<evidence type="ECO:0000256" key="7">
    <source>
        <dbReference type="ARBA" id="ARBA00022723"/>
    </source>
</evidence>
<feature type="transmembrane region" description="Helical" evidence="12">
    <location>
        <begin position="83"/>
        <end position="104"/>
    </location>
</feature>
<dbReference type="NCBIfam" id="TIGR00203">
    <property type="entry name" value="cydB"/>
    <property type="match status" value="1"/>
</dbReference>
<comment type="subcellular location">
    <subcellularLocation>
        <location evidence="1">Cell membrane</location>
        <topology evidence="1">Multi-pass membrane protein</topology>
    </subcellularLocation>
</comment>
<feature type="transmembrane region" description="Helical" evidence="12">
    <location>
        <begin position="124"/>
        <end position="146"/>
    </location>
</feature>
<dbReference type="Proteomes" id="UP000184485">
    <property type="component" value="Unassembled WGS sequence"/>
</dbReference>
<dbReference type="STRING" id="1122133.SAMN02745157_3621"/>
<sequence>MIPFVPLDYETLRLIWWLLLGVLLIGFAIMDGFDLGVGALLPFVARNDDERRIVINSIGPVWEGNQVWLILGGGAIFAAWPTLYAISFSGFYLAMMVILIAIILRPVGFKYRSKLADPRWRETWDWALFVGGFIPALIFGVAVGNVLRGVPFRFDDSLRPFYEGGFFGLLMPFALLAGLVSLSMLVAHGASMVMLKTSGAIFERARIYGSYAALATIVLFALGGVWVALGLEGYVVTSLQDVAGPSNPLAKTVVRQSGAWIANYGAHPWMIIAPMLGFLGSAIALLAYARRLAGLAFIGTAAAITGIISTAGLSLFPFLLPSSLDPNASLTVWDASSSHLTLWIMLLATLIFLPIVLVYTGFVYRVMRGKVTTEGLGRNPNAY</sequence>
<dbReference type="PANTHER" id="PTHR43141:SF5">
    <property type="entry name" value="CYTOCHROME BD-I UBIQUINOL OXIDASE SUBUNIT 2"/>
    <property type="match status" value="1"/>
</dbReference>
<comment type="similarity">
    <text evidence="2">Belongs to the cytochrome ubiquinol oxidase subunit 2 family.</text>
</comment>
<feature type="transmembrane region" description="Helical" evidence="12">
    <location>
        <begin position="208"/>
        <end position="229"/>
    </location>
</feature>
<protein>
    <submittedName>
        <fullName evidence="13">Cytochrome d ubiquinol oxidase subunit II</fullName>
    </submittedName>
</protein>
<keyword evidence="4" id="KW-1003">Cell membrane</keyword>
<dbReference type="PIRSF" id="PIRSF000267">
    <property type="entry name" value="Cyt_oxidse_sub2"/>
    <property type="match status" value="1"/>
</dbReference>
<feature type="transmembrane region" description="Helical" evidence="12">
    <location>
        <begin position="340"/>
        <end position="364"/>
    </location>
</feature>
<keyword evidence="14" id="KW-1185">Reference proteome</keyword>
<name>A0A1M5H431_9HYPH</name>
<organism evidence="13 14">
    <name type="scientific">Kaistia soli DSM 19436</name>
    <dbReference type="NCBI Taxonomy" id="1122133"/>
    <lineage>
        <taxon>Bacteria</taxon>
        <taxon>Pseudomonadati</taxon>
        <taxon>Pseudomonadota</taxon>
        <taxon>Alphaproteobacteria</taxon>
        <taxon>Hyphomicrobiales</taxon>
        <taxon>Kaistiaceae</taxon>
        <taxon>Kaistia</taxon>
    </lineage>
</organism>
<evidence type="ECO:0000256" key="10">
    <source>
        <dbReference type="ARBA" id="ARBA00023004"/>
    </source>
</evidence>
<evidence type="ECO:0000313" key="14">
    <source>
        <dbReference type="Proteomes" id="UP000184485"/>
    </source>
</evidence>
<dbReference type="Pfam" id="PF02322">
    <property type="entry name" value="Cyt_bd_oxida_II"/>
    <property type="match status" value="1"/>
</dbReference>
<dbReference type="GO" id="GO:0016682">
    <property type="term" value="F:oxidoreductase activity, acting on diphenols and related substances as donors, oxygen as acceptor"/>
    <property type="evidence" value="ECO:0007669"/>
    <property type="project" value="TreeGrafter"/>
</dbReference>
<keyword evidence="6 12" id="KW-0812">Transmembrane</keyword>
<feature type="transmembrane region" description="Helical" evidence="12">
    <location>
        <begin position="53"/>
        <end position="77"/>
    </location>
</feature>
<proteinExistence type="inferred from homology"/>
<evidence type="ECO:0000256" key="6">
    <source>
        <dbReference type="ARBA" id="ARBA00022692"/>
    </source>
</evidence>
<evidence type="ECO:0000313" key="13">
    <source>
        <dbReference type="EMBL" id="SHG10704.1"/>
    </source>
</evidence>
<keyword evidence="3" id="KW-0813">Transport</keyword>
<feature type="transmembrane region" description="Helical" evidence="12">
    <location>
        <begin position="269"/>
        <end position="288"/>
    </location>
</feature>
<reference evidence="13 14" key="1">
    <citation type="submission" date="2016-11" db="EMBL/GenBank/DDBJ databases">
        <authorList>
            <person name="Jaros S."/>
            <person name="Januszkiewicz K."/>
            <person name="Wedrychowicz H."/>
        </authorList>
    </citation>
    <scope>NUCLEOTIDE SEQUENCE [LARGE SCALE GENOMIC DNA]</scope>
    <source>
        <strain evidence="13 14">DSM 19436</strain>
    </source>
</reference>
<dbReference type="RefSeq" id="WP_210187088.1">
    <property type="nucleotide sequence ID" value="NZ_FQUP01000003.1"/>
</dbReference>
<evidence type="ECO:0000256" key="2">
    <source>
        <dbReference type="ARBA" id="ARBA00007543"/>
    </source>
</evidence>
<dbReference type="GO" id="GO:0005886">
    <property type="term" value="C:plasma membrane"/>
    <property type="evidence" value="ECO:0007669"/>
    <property type="project" value="UniProtKB-SubCell"/>
</dbReference>
<feature type="transmembrane region" description="Helical" evidence="12">
    <location>
        <begin position="14"/>
        <end position="41"/>
    </location>
</feature>
<evidence type="ECO:0000256" key="1">
    <source>
        <dbReference type="ARBA" id="ARBA00004651"/>
    </source>
</evidence>
<keyword evidence="7" id="KW-0479">Metal-binding</keyword>
<dbReference type="InterPro" id="IPR003317">
    <property type="entry name" value="Cyt-d_oxidase_su2"/>
</dbReference>
<evidence type="ECO:0000256" key="5">
    <source>
        <dbReference type="ARBA" id="ARBA00022617"/>
    </source>
</evidence>
<dbReference type="AlphaFoldDB" id="A0A1M5H431"/>
<evidence type="ECO:0000256" key="3">
    <source>
        <dbReference type="ARBA" id="ARBA00022448"/>
    </source>
</evidence>
<gene>
    <name evidence="13" type="ORF">SAMN02745157_3621</name>
</gene>
<keyword evidence="11 12" id="KW-0472">Membrane</keyword>
<evidence type="ECO:0000256" key="4">
    <source>
        <dbReference type="ARBA" id="ARBA00022475"/>
    </source>
</evidence>
<evidence type="ECO:0000256" key="9">
    <source>
        <dbReference type="ARBA" id="ARBA00022989"/>
    </source>
</evidence>
<keyword evidence="8" id="KW-0249">Electron transport</keyword>
<dbReference type="GO" id="GO:0009055">
    <property type="term" value="F:electron transfer activity"/>
    <property type="evidence" value="ECO:0007669"/>
    <property type="project" value="TreeGrafter"/>
</dbReference>
<feature type="transmembrane region" description="Helical" evidence="12">
    <location>
        <begin position="295"/>
        <end position="320"/>
    </location>
</feature>
<feature type="transmembrane region" description="Helical" evidence="12">
    <location>
        <begin position="166"/>
        <end position="187"/>
    </location>
</feature>
<dbReference type="EMBL" id="FQUP01000003">
    <property type="protein sequence ID" value="SHG10704.1"/>
    <property type="molecule type" value="Genomic_DNA"/>
</dbReference>